<organism evidence="2 3">
    <name type="scientific">Symbiodinium microadriaticum</name>
    <name type="common">Dinoflagellate</name>
    <name type="synonym">Zooxanthella microadriatica</name>
    <dbReference type="NCBI Taxonomy" id="2951"/>
    <lineage>
        <taxon>Eukaryota</taxon>
        <taxon>Sar</taxon>
        <taxon>Alveolata</taxon>
        <taxon>Dinophyceae</taxon>
        <taxon>Suessiales</taxon>
        <taxon>Symbiodiniaceae</taxon>
        <taxon>Symbiodinium</taxon>
    </lineage>
</organism>
<keyword evidence="3" id="KW-1185">Reference proteome</keyword>
<accession>A0A1Q9E3P5</accession>
<dbReference type="AlphaFoldDB" id="A0A1Q9E3P5"/>
<sequence length="291" mass="31224">MRGRSAGRPIELVKRWWELRKDTLFHEYQEQGSDTEEMESEDVPSEDYGATLAFISGCSEEESGDEADAEPAADPGVRTPAATKSSEASPSQAGSRRFFAIGQDTFEDAQPPVVHCEVSGFESPEGRHMEDALANCELKGLARPLVRWSAGPLVPGPLVLWSAGPLVFGSLVLVPLARLFSGPPVPWSFGPVVLWSAGPRVLRSLGSCGPCSLVFLGSLVDSLWLSDSLVRWVLNPLIPCLSACSVLWSLGPVVSSAWFSTCFVAFGSLVLWFSRAAVKSSPVTVVSSTIP</sequence>
<dbReference type="Proteomes" id="UP000186817">
    <property type="component" value="Unassembled WGS sequence"/>
</dbReference>
<feature type="region of interest" description="Disordered" evidence="1">
    <location>
        <begin position="54"/>
        <end position="94"/>
    </location>
</feature>
<reference evidence="2 3" key="1">
    <citation type="submission" date="2016-02" db="EMBL/GenBank/DDBJ databases">
        <title>Genome analysis of coral dinoflagellate symbionts highlights evolutionary adaptations to a symbiotic lifestyle.</title>
        <authorList>
            <person name="Aranda M."/>
            <person name="Li Y."/>
            <person name="Liew Y.J."/>
            <person name="Baumgarten S."/>
            <person name="Simakov O."/>
            <person name="Wilson M."/>
            <person name="Piel J."/>
            <person name="Ashoor H."/>
            <person name="Bougouffa S."/>
            <person name="Bajic V.B."/>
            <person name="Ryu T."/>
            <person name="Ravasi T."/>
            <person name="Bayer T."/>
            <person name="Micklem G."/>
            <person name="Kim H."/>
            <person name="Bhak J."/>
            <person name="Lajeunesse T.C."/>
            <person name="Voolstra C.R."/>
        </authorList>
    </citation>
    <scope>NUCLEOTIDE SEQUENCE [LARGE SCALE GENOMIC DNA]</scope>
    <source>
        <strain evidence="2 3">CCMP2467</strain>
    </source>
</reference>
<evidence type="ECO:0000313" key="2">
    <source>
        <dbReference type="EMBL" id="OLQ02019.1"/>
    </source>
</evidence>
<comment type="caution">
    <text evidence="2">The sequence shown here is derived from an EMBL/GenBank/DDBJ whole genome shotgun (WGS) entry which is preliminary data.</text>
</comment>
<proteinExistence type="predicted"/>
<gene>
    <name evidence="2" type="ORF">AK812_SmicGene15176</name>
</gene>
<evidence type="ECO:0000256" key="1">
    <source>
        <dbReference type="SAM" id="MobiDB-lite"/>
    </source>
</evidence>
<feature type="compositionally biased region" description="Acidic residues" evidence="1">
    <location>
        <begin position="59"/>
        <end position="71"/>
    </location>
</feature>
<name>A0A1Q9E3P5_SYMMI</name>
<evidence type="ECO:0000313" key="3">
    <source>
        <dbReference type="Proteomes" id="UP000186817"/>
    </source>
</evidence>
<protein>
    <submittedName>
        <fullName evidence="2">Uncharacterized protein</fullName>
    </submittedName>
</protein>
<feature type="compositionally biased region" description="Polar residues" evidence="1">
    <location>
        <begin position="82"/>
        <end position="94"/>
    </location>
</feature>
<dbReference type="EMBL" id="LSRX01000275">
    <property type="protein sequence ID" value="OLQ02019.1"/>
    <property type="molecule type" value="Genomic_DNA"/>
</dbReference>